<dbReference type="PANTHER" id="PTHR43130:SF15">
    <property type="entry name" value="THIJ_PFPI FAMILY PROTEIN (AFU_ORTHOLOGUE AFUA_5G14240)"/>
    <property type="match status" value="1"/>
</dbReference>
<dbReference type="Proteomes" id="UP000298493">
    <property type="component" value="Unassembled WGS sequence"/>
</dbReference>
<reference evidence="2 3" key="1">
    <citation type="submission" date="2019-04" db="EMBL/GenBank/DDBJ databases">
        <title>High contiguity whole genome sequence and gene annotation resource for two Venturia nashicola isolates.</title>
        <authorList>
            <person name="Prokchorchik M."/>
            <person name="Won K."/>
            <person name="Lee Y."/>
            <person name="Choi E.D."/>
            <person name="Segonzac C."/>
            <person name="Sohn K.H."/>
        </authorList>
    </citation>
    <scope>NUCLEOTIDE SEQUENCE [LARGE SCALE GENOMIC DNA]</scope>
    <source>
        <strain evidence="2 3">PRI2</strain>
    </source>
</reference>
<dbReference type="Gene3D" id="3.40.50.880">
    <property type="match status" value="1"/>
</dbReference>
<dbReference type="InterPro" id="IPR052158">
    <property type="entry name" value="INH-QAR"/>
</dbReference>
<name>A0A4Z1NU20_9PEZI</name>
<proteinExistence type="predicted"/>
<protein>
    <submittedName>
        <fullName evidence="2">Siderophore iron transporter</fullName>
    </submittedName>
</protein>
<evidence type="ECO:0000313" key="2">
    <source>
        <dbReference type="EMBL" id="TID19580.1"/>
    </source>
</evidence>
<accession>A0A4Z1NU20</accession>
<comment type="caution">
    <text evidence="2">The sequence shown here is derived from an EMBL/GenBank/DDBJ whole genome shotgun (WGS) entry which is preliminary data.</text>
</comment>
<dbReference type="SUPFAM" id="SSF52317">
    <property type="entry name" value="Class I glutamine amidotransferase-like"/>
    <property type="match status" value="1"/>
</dbReference>
<dbReference type="InterPro" id="IPR002818">
    <property type="entry name" value="DJ-1/PfpI"/>
</dbReference>
<sequence>MHPQWRYYLYLEVSHDEMDMSRFGTRNANNTTPVEKYIQSVFSSLRYAITICTGSAILAQTGLLDNRRATTNKATWNSVISLRKEVKWVGKARWVVDDTPGVTPVWSSSGVSAGIDVTFAFIKMLYGEEVAKSISNVMEYDRHSDDKWDPFAEVWAVEDE</sequence>
<evidence type="ECO:0000259" key="1">
    <source>
        <dbReference type="Pfam" id="PF01965"/>
    </source>
</evidence>
<dbReference type="Pfam" id="PF01965">
    <property type="entry name" value="DJ-1_PfpI"/>
    <property type="match status" value="1"/>
</dbReference>
<dbReference type="PANTHER" id="PTHR43130">
    <property type="entry name" value="ARAC-FAMILY TRANSCRIPTIONAL REGULATOR"/>
    <property type="match status" value="1"/>
</dbReference>
<dbReference type="AlphaFoldDB" id="A0A4Z1NU20"/>
<evidence type="ECO:0000313" key="3">
    <source>
        <dbReference type="Proteomes" id="UP000298493"/>
    </source>
</evidence>
<gene>
    <name evidence="2" type="ORF">E6O75_ATG06918</name>
</gene>
<keyword evidence="3" id="KW-1185">Reference proteome</keyword>
<dbReference type="STRING" id="86259.A0A4Z1NU20"/>
<dbReference type="InterPro" id="IPR029062">
    <property type="entry name" value="Class_I_gatase-like"/>
</dbReference>
<organism evidence="2 3">
    <name type="scientific">Venturia nashicola</name>
    <dbReference type="NCBI Taxonomy" id="86259"/>
    <lineage>
        <taxon>Eukaryota</taxon>
        <taxon>Fungi</taxon>
        <taxon>Dikarya</taxon>
        <taxon>Ascomycota</taxon>
        <taxon>Pezizomycotina</taxon>
        <taxon>Dothideomycetes</taxon>
        <taxon>Pleosporomycetidae</taxon>
        <taxon>Venturiales</taxon>
        <taxon>Venturiaceae</taxon>
        <taxon>Venturia</taxon>
    </lineage>
</organism>
<feature type="domain" description="DJ-1/PfpI" evidence="1">
    <location>
        <begin position="29"/>
        <end position="123"/>
    </location>
</feature>
<dbReference type="EMBL" id="SNSC02000012">
    <property type="protein sequence ID" value="TID19580.1"/>
    <property type="molecule type" value="Genomic_DNA"/>
</dbReference>